<gene>
    <name evidence="4" type="ORF">AXK60_07060</name>
</gene>
<dbReference type="STRING" id="239498.AXK60_07060"/>
<organism evidence="4 5">
    <name type="scientific">Tsukamurella pseudospumae</name>
    <dbReference type="NCBI Taxonomy" id="239498"/>
    <lineage>
        <taxon>Bacteria</taxon>
        <taxon>Bacillati</taxon>
        <taxon>Actinomycetota</taxon>
        <taxon>Actinomycetes</taxon>
        <taxon>Mycobacteriales</taxon>
        <taxon>Tsukamurellaceae</taxon>
        <taxon>Tsukamurella</taxon>
    </lineage>
</organism>
<dbReference type="SUPFAM" id="SSF50998">
    <property type="entry name" value="Quinoprotein alcohol dehydrogenase-like"/>
    <property type="match status" value="1"/>
</dbReference>
<keyword evidence="2" id="KW-1133">Transmembrane helix</keyword>
<proteinExistence type="predicted"/>
<dbReference type="Proteomes" id="UP000070258">
    <property type="component" value="Unassembled WGS sequence"/>
</dbReference>
<evidence type="ECO:0000313" key="4">
    <source>
        <dbReference type="EMBL" id="KXP10223.1"/>
    </source>
</evidence>
<dbReference type="InterPro" id="IPR011047">
    <property type="entry name" value="Quinoprotein_ADH-like_sf"/>
</dbReference>
<keyword evidence="2" id="KW-0812">Transmembrane</keyword>
<feature type="domain" description="Pyrrolo-quinoline quinone repeat" evidence="3">
    <location>
        <begin position="358"/>
        <end position="465"/>
    </location>
</feature>
<dbReference type="OrthoDB" id="4503168at2"/>
<comment type="caution">
    <text evidence="4">The sequence shown here is derived from an EMBL/GenBank/DDBJ whole genome shotgun (WGS) entry which is preliminary data.</text>
</comment>
<dbReference type="Pfam" id="PF13360">
    <property type="entry name" value="PQQ_2"/>
    <property type="match status" value="1"/>
</dbReference>
<evidence type="ECO:0000256" key="2">
    <source>
        <dbReference type="SAM" id="Phobius"/>
    </source>
</evidence>
<keyword evidence="2" id="KW-0472">Membrane</keyword>
<sequence>MNPHQPQPGQPRSRRPAAPVDPASEGHRFTARTLLFIAVPLVVLLVAAVGIAIYAMNRDRSPRPLAEAETRGAFPRGPEVGWTVAASEVAPAMFNDPVFGVRMTYQRRSVVIDLGELAVVGIAAGSQSGSTEQHPVLVALETATGRVAWQTPADVQKCASKAVHGLLPCAVTPGASGEARGVSLIRVADGSVERVLPAEGSVRNVEVVGESIVTVQGVTGGGGLGTTIVTRGSVESLSAEWETSPSPTARCWGTGDVLYFGADEDFIHFGNDAGQVLVDARTGATAYPEELTMLDVRPGQGVAGQTCESDSAVSPRTVQFLDGRGKPLHTLRADSDAPLDTAGSLSRDAPYLNGSDLYDFASGTRLWGLDPATYPADQRRDAYLVGGTLIIERSCGTSCSELAGFDPATGERWWSGTRASLGGYGTKTGRTWLTDSTRVITAGTRGLTAIDVRDGSTAWTMSTGIAGGTLYRVGGGFLLHGNTTITYYPPTA</sequence>
<dbReference type="EMBL" id="LSRF01000033">
    <property type="protein sequence ID" value="KXP10223.1"/>
    <property type="molecule type" value="Genomic_DNA"/>
</dbReference>
<dbReference type="InterPro" id="IPR015943">
    <property type="entry name" value="WD40/YVTN_repeat-like_dom_sf"/>
</dbReference>
<reference evidence="5" key="1">
    <citation type="submission" date="2016-02" db="EMBL/GenBank/DDBJ databases">
        <authorList>
            <person name="Wen L."/>
            <person name="He K."/>
            <person name="Yang H."/>
        </authorList>
    </citation>
    <scope>NUCLEOTIDE SEQUENCE [LARGE SCALE GENOMIC DNA]</scope>
    <source>
        <strain evidence="5">JCM 15929</strain>
    </source>
</reference>
<accession>A0A138AIB9</accession>
<name>A0A138AIB9_9ACTN</name>
<dbReference type="InterPro" id="IPR002372">
    <property type="entry name" value="PQQ_rpt_dom"/>
</dbReference>
<protein>
    <recommendedName>
        <fullName evidence="3">Pyrrolo-quinoline quinone repeat domain-containing protein</fullName>
    </recommendedName>
</protein>
<dbReference type="RefSeq" id="WP_068571259.1">
    <property type="nucleotide sequence ID" value="NZ_LSRF01000033.1"/>
</dbReference>
<dbReference type="Gene3D" id="2.130.10.10">
    <property type="entry name" value="YVTN repeat-like/Quinoprotein amine dehydrogenase"/>
    <property type="match status" value="1"/>
</dbReference>
<evidence type="ECO:0000256" key="1">
    <source>
        <dbReference type="SAM" id="MobiDB-lite"/>
    </source>
</evidence>
<feature type="region of interest" description="Disordered" evidence="1">
    <location>
        <begin position="1"/>
        <end position="24"/>
    </location>
</feature>
<evidence type="ECO:0000313" key="5">
    <source>
        <dbReference type="Proteomes" id="UP000070258"/>
    </source>
</evidence>
<feature type="transmembrane region" description="Helical" evidence="2">
    <location>
        <begin position="34"/>
        <end position="55"/>
    </location>
</feature>
<dbReference type="AlphaFoldDB" id="A0A138AIB9"/>
<evidence type="ECO:0000259" key="3">
    <source>
        <dbReference type="Pfam" id="PF13360"/>
    </source>
</evidence>